<sequence length="40" mass="4790">MIPETITILIEDYSIVEDEKKLTFYMVKPLRFNLLPIFSK</sequence>
<organism evidence="1">
    <name type="scientific">uncultured Sphingobacteriia bacterium</name>
    <dbReference type="NCBI Taxonomy" id="246143"/>
    <lineage>
        <taxon>Bacteria</taxon>
        <taxon>Pseudomonadati</taxon>
        <taxon>Bacteroidota</taxon>
        <taxon>Sphingobacteriia</taxon>
        <taxon>environmental samples</taxon>
    </lineage>
</organism>
<name>F4MM06_9BACT</name>
<gene>
    <name evidence="1" type="ORF">S3_858_0032</name>
</gene>
<reference evidence="1" key="2">
    <citation type="journal article" date="2012" name="Environ. Microbiol.">
        <title>Genomic content of uncultured Bacteroidetes from contrasting oceanic provinces in the North Atlantic Ocean.</title>
        <authorList>
            <person name="Gomez-Pereira P.R."/>
            <person name="Schuler M."/>
            <person name="Fuchs B.M."/>
            <person name="Bennke C."/>
            <person name="Teeling H."/>
            <person name="Waldmann J."/>
            <person name="Richter M."/>
            <person name="Barbe V."/>
            <person name="Bataille E."/>
            <person name="Glockner F.O."/>
            <person name="Amann R."/>
        </authorList>
    </citation>
    <scope>NUCLEOTIDE SEQUENCE</scope>
</reference>
<dbReference type="EMBL" id="FQ032810">
    <property type="protein sequence ID" value="CBL87181.1"/>
    <property type="molecule type" value="Genomic_DNA"/>
</dbReference>
<protein>
    <submittedName>
        <fullName evidence="1">Uncharacterized protein</fullName>
    </submittedName>
</protein>
<proteinExistence type="predicted"/>
<reference evidence="1" key="1">
    <citation type="submission" date="2010-05" db="EMBL/GenBank/DDBJ databases">
        <authorList>
            <person name="Genoscope - CEA"/>
        </authorList>
    </citation>
    <scope>NUCLEOTIDE SEQUENCE</scope>
</reference>
<accession>F4MM06</accession>
<evidence type="ECO:0000313" key="1">
    <source>
        <dbReference type="EMBL" id="CBL87181.1"/>
    </source>
</evidence>
<dbReference type="AlphaFoldDB" id="F4MM06"/>